<gene>
    <name evidence="2" type="ORF">NGB36_05485</name>
</gene>
<dbReference type="Proteomes" id="UP001057702">
    <property type="component" value="Unassembled WGS sequence"/>
</dbReference>
<protein>
    <submittedName>
        <fullName evidence="2">TIGR03086 family metal-binding protein</fullName>
    </submittedName>
</protein>
<dbReference type="RefSeq" id="WP_255918918.1">
    <property type="nucleotide sequence ID" value="NZ_JANFNG010000002.1"/>
</dbReference>
<dbReference type="NCBIfam" id="TIGR03086">
    <property type="entry name" value="TIGR03086 family metal-binding protein"/>
    <property type="match status" value="1"/>
</dbReference>
<accession>A0ABT1PQW2</accession>
<evidence type="ECO:0000313" key="2">
    <source>
        <dbReference type="EMBL" id="MCQ4080057.1"/>
    </source>
</evidence>
<dbReference type="InterPro" id="IPR034660">
    <property type="entry name" value="DinB/YfiT-like"/>
</dbReference>
<reference evidence="2" key="1">
    <citation type="submission" date="2022-06" db="EMBL/GenBank/DDBJ databases">
        <title>Draft genome sequence of Streptomyces sp. RB6PN25 isolated from peat swamp forest in Thailand.</title>
        <authorList>
            <person name="Duangmal K."/>
            <person name="Klaysubun C."/>
        </authorList>
    </citation>
    <scope>NUCLEOTIDE SEQUENCE</scope>
    <source>
        <strain evidence="2">RB6PN25</strain>
    </source>
</reference>
<keyword evidence="3" id="KW-1185">Reference proteome</keyword>
<dbReference type="NCBIfam" id="TIGR03083">
    <property type="entry name" value="maleylpyruvate isomerase family mycothiol-dependent enzyme"/>
    <property type="match status" value="1"/>
</dbReference>
<dbReference type="InterPro" id="IPR017520">
    <property type="entry name" value="CHP03086"/>
</dbReference>
<dbReference type="InterPro" id="IPR017517">
    <property type="entry name" value="Maleyloyr_isom"/>
</dbReference>
<dbReference type="SUPFAM" id="SSF109854">
    <property type="entry name" value="DinB/YfiT-like putative metalloenzymes"/>
    <property type="match status" value="1"/>
</dbReference>
<evidence type="ECO:0000313" key="3">
    <source>
        <dbReference type="Proteomes" id="UP001057702"/>
    </source>
</evidence>
<comment type="caution">
    <text evidence="2">The sequence shown here is derived from an EMBL/GenBank/DDBJ whole genome shotgun (WGS) entry which is preliminary data.</text>
</comment>
<name>A0ABT1PQW2_9ACTN</name>
<sequence length="191" mass="20776">MADNEILLRHRQALEMFTARVRAVEEGQWDAPTPCTDWSVRDLVNHLTAEQLWVPRLVRDGATIAEVGDVYDGDQLGDDPVATWERASAAAIEAFNEKDALRRTVHLSYGDSAAAAYCAQMTTDAAVHAWDLARAVGADERMPDGLADAALREVQPYAHALAKSGLFAASIDPPPGADQQTKLLCLLGRRP</sequence>
<dbReference type="InterPro" id="IPR024344">
    <property type="entry name" value="MDMPI_metal-binding"/>
</dbReference>
<dbReference type="EMBL" id="JANFNG010000002">
    <property type="protein sequence ID" value="MCQ4080057.1"/>
    <property type="molecule type" value="Genomic_DNA"/>
</dbReference>
<organism evidence="2 3">
    <name type="scientific">Streptomyces humicola</name>
    <dbReference type="NCBI Taxonomy" id="2953240"/>
    <lineage>
        <taxon>Bacteria</taxon>
        <taxon>Bacillati</taxon>
        <taxon>Actinomycetota</taxon>
        <taxon>Actinomycetes</taxon>
        <taxon>Kitasatosporales</taxon>
        <taxon>Streptomycetaceae</taxon>
        <taxon>Streptomyces</taxon>
    </lineage>
</organism>
<feature type="domain" description="Mycothiol-dependent maleylpyruvate isomerase metal-binding" evidence="1">
    <location>
        <begin position="11"/>
        <end position="133"/>
    </location>
</feature>
<dbReference type="Pfam" id="PF11716">
    <property type="entry name" value="MDMPI_N"/>
    <property type="match status" value="1"/>
</dbReference>
<evidence type="ECO:0000259" key="1">
    <source>
        <dbReference type="Pfam" id="PF11716"/>
    </source>
</evidence>
<proteinExistence type="predicted"/>
<dbReference type="Gene3D" id="1.20.120.450">
    <property type="entry name" value="dinb family like domain"/>
    <property type="match status" value="1"/>
</dbReference>